<dbReference type="GO" id="GO:0030313">
    <property type="term" value="C:cell envelope"/>
    <property type="evidence" value="ECO:0007669"/>
    <property type="project" value="UniProtKB-SubCell"/>
</dbReference>
<proteinExistence type="inferred from homology"/>
<gene>
    <name evidence="6" type="ORF">SAMN05443245_6870</name>
</gene>
<comment type="subcellular location">
    <subcellularLocation>
        <location evidence="1">Cell envelope</location>
    </subcellularLocation>
</comment>
<comment type="similarity">
    <text evidence="2">Belongs to the bacterial solute-binding protein 2 family.</text>
</comment>
<feature type="chain" id="PRO_5010363988" evidence="4">
    <location>
        <begin position="32"/>
        <end position="354"/>
    </location>
</feature>
<sequence length="354" mass="37981">MFSVSRRGALLRVLGAVLLSCAASYAVPAAAQSKEVTIGVSIPTLDNPFWVRAVSFAQYVATQLNAKLVVVGAENREEKQISDVQSLISRGVQALVVTPQSTASAPGLIRIANRANLPIMIVDRYPGFAADNKDAPYLGFIGPDDVYAGRSIASHLIAAGAKNLAALGGLPGSSVAEGRQNGLNEAVKAHPGVKLVQYLGVGESEDLGYKAMQNMLAAHGKGQIDGVWCYNDALCLGAFRAIRQAGRSDEIKIAGMDLVPQALDLISQKTNYIFSTGGHWLQLGFAVMIAYDKVNGHDPIDRNIRLSLLDVDSASFAKFKQQFIDSQPPYNVKDYSLTYNPQAKSQTFPLKIKE</sequence>
<reference evidence="7" key="1">
    <citation type="submission" date="2016-10" db="EMBL/GenBank/DDBJ databases">
        <authorList>
            <person name="Varghese N."/>
        </authorList>
    </citation>
    <scope>NUCLEOTIDE SEQUENCE [LARGE SCALE GENOMIC DNA]</scope>
    <source>
        <strain evidence="7">GAS106B</strain>
    </source>
</reference>
<evidence type="ECO:0000259" key="5">
    <source>
        <dbReference type="Pfam" id="PF13407"/>
    </source>
</evidence>
<dbReference type="InterPro" id="IPR028082">
    <property type="entry name" value="Peripla_BP_I"/>
</dbReference>
<name>A0A1H1JMM2_9BURK</name>
<dbReference type="RefSeq" id="WP_171910373.1">
    <property type="nucleotide sequence ID" value="NZ_FNKP01000003.1"/>
</dbReference>
<accession>A0A1H1JMM2</accession>
<dbReference type="Pfam" id="PF13407">
    <property type="entry name" value="Peripla_BP_4"/>
    <property type="match status" value="1"/>
</dbReference>
<dbReference type="Proteomes" id="UP000183487">
    <property type="component" value="Unassembled WGS sequence"/>
</dbReference>
<evidence type="ECO:0000313" key="7">
    <source>
        <dbReference type="Proteomes" id="UP000183487"/>
    </source>
</evidence>
<keyword evidence="3 4" id="KW-0732">Signal</keyword>
<dbReference type="SUPFAM" id="SSF53822">
    <property type="entry name" value="Periplasmic binding protein-like I"/>
    <property type="match status" value="1"/>
</dbReference>
<dbReference type="Gene3D" id="3.40.50.2300">
    <property type="match status" value="2"/>
</dbReference>
<feature type="signal peptide" evidence="4">
    <location>
        <begin position="1"/>
        <end position="31"/>
    </location>
</feature>
<evidence type="ECO:0000256" key="3">
    <source>
        <dbReference type="ARBA" id="ARBA00022729"/>
    </source>
</evidence>
<dbReference type="InterPro" id="IPR025997">
    <property type="entry name" value="SBP_2_dom"/>
</dbReference>
<dbReference type="PROSITE" id="PS51318">
    <property type="entry name" value="TAT"/>
    <property type="match status" value="1"/>
</dbReference>
<dbReference type="GO" id="GO:0030246">
    <property type="term" value="F:carbohydrate binding"/>
    <property type="evidence" value="ECO:0007669"/>
    <property type="project" value="UniProtKB-ARBA"/>
</dbReference>
<keyword evidence="7" id="KW-1185">Reference proteome</keyword>
<keyword evidence="6" id="KW-0762">Sugar transport</keyword>
<protein>
    <submittedName>
        <fullName evidence="6">Simple sugar transport system substrate-binding protein/ribose transport system substrate-binding protein</fullName>
    </submittedName>
</protein>
<dbReference type="CDD" id="cd06324">
    <property type="entry name" value="PBP1_ABC_sugar_binding-like"/>
    <property type="match status" value="1"/>
</dbReference>
<evidence type="ECO:0000256" key="4">
    <source>
        <dbReference type="SAM" id="SignalP"/>
    </source>
</evidence>
<dbReference type="PANTHER" id="PTHR46847:SF1">
    <property type="entry name" value="D-ALLOSE-BINDING PERIPLASMIC PROTEIN-RELATED"/>
    <property type="match status" value="1"/>
</dbReference>
<dbReference type="AlphaFoldDB" id="A0A1H1JMM2"/>
<dbReference type="EMBL" id="FNKP01000003">
    <property type="protein sequence ID" value="SDR51233.1"/>
    <property type="molecule type" value="Genomic_DNA"/>
</dbReference>
<dbReference type="PANTHER" id="PTHR46847">
    <property type="entry name" value="D-ALLOSE-BINDING PERIPLASMIC PROTEIN-RELATED"/>
    <property type="match status" value="1"/>
</dbReference>
<evidence type="ECO:0000256" key="1">
    <source>
        <dbReference type="ARBA" id="ARBA00004196"/>
    </source>
</evidence>
<keyword evidence="6" id="KW-0813">Transport</keyword>
<organism evidence="6 7">
    <name type="scientific">Paraburkholderia fungorum</name>
    <dbReference type="NCBI Taxonomy" id="134537"/>
    <lineage>
        <taxon>Bacteria</taxon>
        <taxon>Pseudomonadati</taxon>
        <taxon>Pseudomonadota</taxon>
        <taxon>Betaproteobacteria</taxon>
        <taxon>Burkholderiales</taxon>
        <taxon>Burkholderiaceae</taxon>
        <taxon>Paraburkholderia</taxon>
    </lineage>
</organism>
<evidence type="ECO:0000256" key="2">
    <source>
        <dbReference type="ARBA" id="ARBA00007639"/>
    </source>
</evidence>
<dbReference type="InterPro" id="IPR006311">
    <property type="entry name" value="TAT_signal"/>
</dbReference>
<evidence type="ECO:0000313" key="6">
    <source>
        <dbReference type="EMBL" id="SDR51233.1"/>
    </source>
</evidence>
<feature type="domain" description="Periplasmic binding protein" evidence="5">
    <location>
        <begin position="38"/>
        <end position="296"/>
    </location>
</feature>